<evidence type="ECO:0000313" key="2">
    <source>
        <dbReference type="Proteomes" id="UP001302602"/>
    </source>
</evidence>
<dbReference type="Gene3D" id="3.40.50.300">
    <property type="entry name" value="P-loop containing nucleotide triphosphate hydrolases"/>
    <property type="match status" value="1"/>
</dbReference>
<dbReference type="GO" id="GO:0004386">
    <property type="term" value="F:helicase activity"/>
    <property type="evidence" value="ECO:0007669"/>
    <property type="project" value="TreeGrafter"/>
</dbReference>
<dbReference type="RefSeq" id="XP_062653354.1">
    <property type="nucleotide sequence ID" value="XM_062790978.1"/>
</dbReference>
<name>A0AAN6UAQ8_9PEZI</name>
<evidence type="ECO:0000313" key="1">
    <source>
        <dbReference type="EMBL" id="KAK4129583.1"/>
    </source>
</evidence>
<dbReference type="GeneID" id="87827747"/>
<dbReference type="SUPFAM" id="SSF52540">
    <property type="entry name" value="P-loop containing nucleoside triphosphate hydrolases"/>
    <property type="match status" value="1"/>
</dbReference>
<dbReference type="InterPro" id="IPR027417">
    <property type="entry name" value="P-loop_NTPase"/>
</dbReference>
<gene>
    <name evidence="1" type="ORF">N657DRAFT_630443</name>
</gene>
<dbReference type="PANTHER" id="PTHR18934:SF145">
    <property type="entry name" value="ATP-DEPENDENT RNA HELICASE DHX57-RELATED"/>
    <property type="match status" value="1"/>
</dbReference>
<dbReference type="GO" id="GO:0003723">
    <property type="term" value="F:RNA binding"/>
    <property type="evidence" value="ECO:0007669"/>
    <property type="project" value="TreeGrafter"/>
</dbReference>
<dbReference type="EMBL" id="MU853223">
    <property type="protein sequence ID" value="KAK4129583.1"/>
    <property type="molecule type" value="Genomic_DNA"/>
</dbReference>
<dbReference type="AlphaFoldDB" id="A0AAN6UAQ8"/>
<reference evidence="1" key="2">
    <citation type="submission" date="2023-05" db="EMBL/GenBank/DDBJ databases">
        <authorList>
            <consortium name="Lawrence Berkeley National Laboratory"/>
            <person name="Steindorff A."/>
            <person name="Hensen N."/>
            <person name="Bonometti L."/>
            <person name="Westerberg I."/>
            <person name="Brannstrom I.O."/>
            <person name="Guillou S."/>
            <person name="Cros-Aarteil S."/>
            <person name="Calhoun S."/>
            <person name="Haridas S."/>
            <person name="Kuo A."/>
            <person name="Mondo S."/>
            <person name="Pangilinan J."/>
            <person name="Riley R."/>
            <person name="Labutti K."/>
            <person name="Andreopoulos B."/>
            <person name="Lipzen A."/>
            <person name="Chen C."/>
            <person name="Yanf M."/>
            <person name="Daum C."/>
            <person name="Ng V."/>
            <person name="Clum A."/>
            <person name="Ohm R."/>
            <person name="Martin F."/>
            <person name="Silar P."/>
            <person name="Natvig D."/>
            <person name="Lalanne C."/>
            <person name="Gautier V."/>
            <person name="Ament-Velasquez S.L."/>
            <person name="Kruys A."/>
            <person name="Hutchinson M.I."/>
            <person name="Powell A.J."/>
            <person name="Barry K."/>
            <person name="Miller A.N."/>
            <person name="Grigoriev I.V."/>
            <person name="Debuchy R."/>
            <person name="Gladieux P."/>
            <person name="Thoren M.H."/>
            <person name="Johannesson H."/>
        </authorList>
    </citation>
    <scope>NUCLEOTIDE SEQUENCE</scope>
    <source>
        <strain evidence="1">CBS 731.68</strain>
    </source>
</reference>
<sequence length="157" mass="17990">MRMLEGSNDVDEITHPVLNEVHELSIDSDFLLIVLKKSLLRRKGLKVVLMSATVDPERFSKYLGGAPVLTVPGRTFPVRVAYLEDAIKLTGYTVDQRNQEELTELDDDIEPEYSARIRNTLAQMDQYRIEYDLIVQLISKIAVDPDYVSYRKAILVF</sequence>
<keyword evidence="2" id="KW-1185">Reference proteome</keyword>
<accession>A0AAN6UAQ8</accession>
<dbReference type="Proteomes" id="UP001302602">
    <property type="component" value="Unassembled WGS sequence"/>
</dbReference>
<dbReference type="PANTHER" id="PTHR18934">
    <property type="entry name" value="ATP-DEPENDENT RNA HELICASE"/>
    <property type="match status" value="1"/>
</dbReference>
<organism evidence="1 2">
    <name type="scientific">Parathielavia appendiculata</name>
    <dbReference type="NCBI Taxonomy" id="2587402"/>
    <lineage>
        <taxon>Eukaryota</taxon>
        <taxon>Fungi</taxon>
        <taxon>Dikarya</taxon>
        <taxon>Ascomycota</taxon>
        <taxon>Pezizomycotina</taxon>
        <taxon>Sordariomycetes</taxon>
        <taxon>Sordariomycetidae</taxon>
        <taxon>Sordariales</taxon>
        <taxon>Chaetomiaceae</taxon>
        <taxon>Parathielavia</taxon>
    </lineage>
</organism>
<comment type="caution">
    <text evidence="1">The sequence shown here is derived from an EMBL/GenBank/DDBJ whole genome shotgun (WGS) entry which is preliminary data.</text>
</comment>
<protein>
    <submittedName>
        <fullName evidence="1">Uncharacterized protein</fullName>
    </submittedName>
</protein>
<proteinExistence type="predicted"/>
<reference evidence="1" key="1">
    <citation type="journal article" date="2023" name="Mol. Phylogenet. Evol.">
        <title>Genome-scale phylogeny and comparative genomics of the fungal order Sordariales.</title>
        <authorList>
            <person name="Hensen N."/>
            <person name="Bonometti L."/>
            <person name="Westerberg I."/>
            <person name="Brannstrom I.O."/>
            <person name="Guillou S."/>
            <person name="Cros-Aarteil S."/>
            <person name="Calhoun S."/>
            <person name="Haridas S."/>
            <person name="Kuo A."/>
            <person name="Mondo S."/>
            <person name="Pangilinan J."/>
            <person name="Riley R."/>
            <person name="LaButti K."/>
            <person name="Andreopoulos B."/>
            <person name="Lipzen A."/>
            <person name="Chen C."/>
            <person name="Yan M."/>
            <person name="Daum C."/>
            <person name="Ng V."/>
            <person name="Clum A."/>
            <person name="Steindorff A."/>
            <person name="Ohm R.A."/>
            <person name="Martin F."/>
            <person name="Silar P."/>
            <person name="Natvig D.O."/>
            <person name="Lalanne C."/>
            <person name="Gautier V."/>
            <person name="Ament-Velasquez S.L."/>
            <person name="Kruys A."/>
            <person name="Hutchinson M.I."/>
            <person name="Powell A.J."/>
            <person name="Barry K."/>
            <person name="Miller A.N."/>
            <person name="Grigoriev I.V."/>
            <person name="Debuchy R."/>
            <person name="Gladieux P."/>
            <person name="Hiltunen Thoren M."/>
            <person name="Johannesson H."/>
        </authorList>
    </citation>
    <scope>NUCLEOTIDE SEQUENCE</scope>
    <source>
        <strain evidence="1">CBS 731.68</strain>
    </source>
</reference>